<dbReference type="GO" id="GO:0006574">
    <property type="term" value="P:L-valine catabolic process"/>
    <property type="evidence" value="ECO:0007669"/>
    <property type="project" value="TreeGrafter"/>
</dbReference>
<dbReference type="Gene3D" id="3.40.605.10">
    <property type="entry name" value="Aldehyde Dehydrogenase, Chain A, domain 1"/>
    <property type="match status" value="1"/>
</dbReference>
<evidence type="ECO:0000256" key="1">
    <source>
        <dbReference type="ARBA" id="ARBA00013048"/>
    </source>
</evidence>
<evidence type="ECO:0000259" key="4">
    <source>
        <dbReference type="Pfam" id="PF00171"/>
    </source>
</evidence>
<dbReference type="InterPro" id="IPR016163">
    <property type="entry name" value="Ald_DH_C"/>
</dbReference>
<name>A0A1A7NN87_9PAST</name>
<dbReference type="PATRIC" id="fig|505345.7.peg.1729"/>
<dbReference type="OrthoDB" id="9812625at2"/>
<reference evidence="5 6" key="1">
    <citation type="submission" date="2014-11" db="EMBL/GenBank/DDBJ databases">
        <title>Pan-genome of Gallibacterium spp.</title>
        <authorList>
            <person name="Kudirkiene E."/>
            <person name="Bojesen A.M."/>
        </authorList>
    </citation>
    <scope>NUCLEOTIDE SEQUENCE [LARGE SCALE GENOMIC DNA]</scope>
    <source>
        <strain evidence="5 6">F151</strain>
    </source>
</reference>
<dbReference type="Pfam" id="PF00171">
    <property type="entry name" value="Aldedh"/>
    <property type="match status" value="1"/>
</dbReference>
<dbReference type="GO" id="GO:0004491">
    <property type="term" value="F:methylmalonate-semialdehyde dehydrogenase (acylating, NAD) activity"/>
    <property type="evidence" value="ECO:0007669"/>
    <property type="project" value="UniProtKB-EC"/>
</dbReference>
<evidence type="ECO:0000313" key="5">
    <source>
        <dbReference type="EMBL" id="OBW91078.1"/>
    </source>
</evidence>
<dbReference type="InterPro" id="IPR016161">
    <property type="entry name" value="Ald_DH/histidinol_DH"/>
</dbReference>
<sequence length="504" mass="54352">MNQVIPNFINGQIVESQSQRSSFVYNPATGEQTKQVKLSTVSEMEAAITATQDAFPAWSQQSPLRRARILFKFKELLEKNFDSLARLITNEHGKIYSDSIGELTRGLEVVEFATGIPHLLKGEFSANVGRGIDSFSIMQPLGVVAGITPFNFPAMVPMWMFPVALACGNTFVLKPSEKDPSLSIRLAELLKEAGLPDGVFNVVQGDKEVVDVLLRDPRIQAVSFVGSTPIAQYIYEVGSAHGKRVQALGGAKNHALIMPDADIETTANALLGAAFGAAGERCMALSVAVTVDDAVADALVASLTPKVKALRIGPGILPEGEKENDMGPLISKEHLAKVSGYVDSGVAEGAKLVVDGRGYKVAGHENGYFIGGTLFDNVTTEMKIYQEEIFGPVLAIVRAKNYDEAIKLINDHQYGNGSAIFTSDGDAARQYSHDVKAGMVGINIPIPVPMAFHCFGGWKSSIFGPLNAYGPDGVRFYTRMKTVTSRWPNHKVREQGAAFSMPTL</sequence>
<dbReference type="InterPro" id="IPR016162">
    <property type="entry name" value="Ald_DH_N"/>
</dbReference>
<dbReference type="Proteomes" id="UP000243558">
    <property type="component" value="Unassembled WGS sequence"/>
</dbReference>
<gene>
    <name evidence="5" type="ORF">QV01_08710</name>
</gene>
<protein>
    <recommendedName>
        <fullName evidence="1">methylmalonate-semialdehyde dehydrogenase (CoA acylating)</fullName>
        <ecNumber evidence="1">1.2.1.27</ecNumber>
    </recommendedName>
</protein>
<dbReference type="PROSITE" id="PS00070">
    <property type="entry name" value="ALDEHYDE_DEHYDR_CYS"/>
    <property type="match status" value="1"/>
</dbReference>
<dbReference type="PANTHER" id="PTHR43866:SF4">
    <property type="entry name" value="MALONATE-SEMIALDEHYDE DEHYDROGENASE"/>
    <property type="match status" value="1"/>
</dbReference>
<dbReference type="InterPro" id="IPR015590">
    <property type="entry name" value="Aldehyde_DH_dom"/>
</dbReference>
<dbReference type="CDD" id="cd07085">
    <property type="entry name" value="ALDH_F6_MMSDH"/>
    <property type="match status" value="1"/>
</dbReference>
<dbReference type="GO" id="GO:0006210">
    <property type="term" value="P:thymine catabolic process"/>
    <property type="evidence" value="ECO:0007669"/>
    <property type="project" value="TreeGrafter"/>
</dbReference>
<organism evidence="5 6">
    <name type="scientific">Gallibacterium genomosp. 3</name>
    <dbReference type="NCBI Taxonomy" id="505345"/>
    <lineage>
        <taxon>Bacteria</taxon>
        <taxon>Pseudomonadati</taxon>
        <taxon>Pseudomonadota</taxon>
        <taxon>Gammaproteobacteria</taxon>
        <taxon>Pasteurellales</taxon>
        <taxon>Pasteurellaceae</taxon>
        <taxon>Gallibacterium</taxon>
    </lineage>
</organism>
<dbReference type="InterPro" id="IPR010061">
    <property type="entry name" value="MeMal-semiAld_DH"/>
</dbReference>
<dbReference type="Gene3D" id="3.40.309.10">
    <property type="entry name" value="Aldehyde Dehydrogenase, Chain A, domain 2"/>
    <property type="match status" value="1"/>
</dbReference>
<dbReference type="EC" id="1.2.1.27" evidence="1"/>
<keyword evidence="3" id="KW-0520">NAD</keyword>
<keyword evidence="6" id="KW-1185">Reference proteome</keyword>
<feature type="domain" description="Aldehyde dehydrogenase" evidence="4">
    <location>
        <begin position="14"/>
        <end position="483"/>
    </location>
</feature>
<dbReference type="PANTHER" id="PTHR43866">
    <property type="entry name" value="MALONATE-SEMIALDEHYDE DEHYDROGENASE"/>
    <property type="match status" value="1"/>
</dbReference>
<dbReference type="RefSeq" id="WP_065239721.1">
    <property type="nucleotide sequence ID" value="NZ_JTJM01000042.1"/>
</dbReference>
<evidence type="ECO:0000313" key="6">
    <source>
        <dbReference type="Proteomes" id="UP000243558"/>
    </source>
</evidence>
<comment type="caution">
    <text evidence="5">The sequence shown here is derived from an EMBL/GenBank/DDBJ whole genome shotgun (WGS) entry which is preliminary data.</text>
</comment>
<evidence type="ECO:0000256" key="3">
    <source>
        <dbReference type="ARBA" id="ARBA00023027"/>
    </source>
</evidence>
<dbReference type="InterPro" id="IPR016160">
    <property type="entry name" value="Ald_DH_CS_CYS"/>
</dbReference>
<proteinExistence type="predicted"/>
<dbReference type="FunFam" id="3.40.605.10:FF:000003">
    <property type="entry name" value="Methylmalonate-semialdehyde dehydrogenase [acylating]"/>
    <property type="match status" value="1"/>
</dbReference>
<dbReference type="EMBL" id="JTJM01000042">
    <property type="protein sequence ID" value="OBW91078.1"/>
    <property type="molecule type" value="Genomic_DNA"/>
</dbReference>
<accession>A0A1A7NN87</accession>
<dbReference type="NCBIfam" id="TIGR01722">
    <property type="entry name" value="MMSDH"/>
    <property type="match status" value="1"/>
</dbReference>
<evidence type="ECO:0000256" key="2">
    <source>
        <dbReference type="ARBA" id="ARBA00023002"/>
    </source>
</evidence>
<dbReference type="SUPFAM" id="SSF53720">
    <property type="entry name" value="ALDH-like"/>
    <property type="match status" value="1"/>
</dbReference>
<dbReference type="AlphaFoldDB" id="A0A1A7NN87"/>
<dbReference type="FunFam" id="3.40.309.10:FF:000002">
    <property type="entry name" value="Methylmalonate-semialdehyde dehydrogenase (Acylating)"/>
    <property type="match status" value="1"/>
</dbReference>
<keyword evidence="2" id="KW-0560">Oxidoreductase</keyword>